<protein>
    <submittedName>
        <fullName evidence="7">RNA polymerase sigma-70 factor, ECF subfamily</fullName>
    </submittedName>
</protein>
<dbReference type="NCBIfam" id="TIGR02937">
    <property type="entry name" value="sigma70-ECF"/>
    <property type="match status" value="1"/>
</dbReference>
<dbReference type="GO" id="GO:0003677">
    <property type="term" value="F:DNA binding"/>
    <property type="evidence" value="ECO:0007669"/>
    <property type="project" value="InterPro"/>
</dbReference>
<dbReference type="STRING" id="1391627.SAMN05216464_11826"/>
<proteinExistence type="inferred from homology"/>
<dbReference type="EMBL" id="FNAI01000018">
    <property type="protein sequence ID" value="SDF44137.1"/>
    <property type="molecule type" value="Genomic_DNA"/>
</dbReference>
<evidence type="ECO:0000256" key="3">
    <source>
        <dbReference type="ARBA" id="ARBA00023082"/>
    </source>
</evidence>
<feature type="domain" description="RNA polymerase sigma factor 70 region 4 type 2" evidence="6">
    <location>
        <begin position="126"/>
        <end position="173"/>
    </location>
</feature>
<dbReference type="SUPFAM" id="SSF88659">
    <property type="entry name" value="Sigma3 and sigma4 domains of RNA polymerase sigma factors"/>
    <property type="match status" value="1"/>
</dbReference>
<reference evidence="7 8" key="1">
    <citation type="submission" date="2016-10" db="EMBL/GenBank/DDBJ databases">
        <authorList>
            <person name="de Groot N.N."/>
        </authorList>
    </citation>
    <scope>NUCLEOTIDE SEQUENCE [LARGE SCALE GENOMIC DNA]</scope>
    <source>
        <strain evidence="7 8">47C3B</strain>
    </source>
</reference>
<comment type="similarity">
    <text evidence="1">Belongs to the sigma-70 factor family. ECF subfamily.</text>
</comment>
<keyword evidence="8" id="KW-1185">Reference proteome</keyword>
<evidence type="ECO:0000256" key="1">
    <source>
        <dbReference type="ARBA" id="ARBA00010641"/>
    </source>
</evidence>
<evidence type="ECO:0000256" key="2">
    <source>
        <dbReference type="ARBA" id="ARBA00023015"/>
    </source>
</evidence>
<dbReference type="InterPro" id="IPR014284">
    <property type="entry name" value="RNA_pol_sigma-70_dom"/>
</dbReference>
<evidence type="ECO:0000313" key="8">
    <source>
        <dbReference type="Proteomes" id="UP000199072"/>
    </source>
</evidence>
<organism evidence="7 8">
    <name type="scientific">Mucilaginibacter pineti</name>
    <dbReference type="NCBI Taxonomy" id="1391627"/>
    <lineage>
        <taxon>Bacteria</taxon>
        <taxon>Pseudomonadati</taxon>
        <taxon>Bacteroidota</taxon>
        <taxon>Sphingobacteriia</taxon>
        <taxon>Sphingobacteriales</taxon>
        <taxon>Sphingobacteriaceae</taxon>
        <taxon>Mucilaginibacter</taxon>
    </lineage>
</organism>
<name>A0A1G7L3Q6_9SPHI</name>
<dbReference type="Gene3D" id="1.10.10.10">
    <property type="entry name" value="Winged helix-like DNA-binding domain superfamily/Winged helix DNA-binding domain"/>
    <property type="match status" value="1"/>
</dbReference>
<evidence type="ECO:0000256" key="4">
    <source>
        <dbReference type="ARBA" id="ARBA00023163"/>
    </source>
</evidence>
<dbReference type="GO" id="GO:0006352">
    <property type="term" value="P:DNA-templated transcription initiation"/>
    <property type="evidence" value="ECO:0007669"/>
    <property type="project" value="InterPro"/>
</dbReference>
<evidence type="ECO:0000259" key="6">
    <source>
        <dbReference type="Pfam" id="PF08281"/>
    </source>
</evidence>
<dbReference type="InterPro" id="IPR013325">
    <property type="entry name" value="RNA_pol_sigma_r2"/>
</dbReference>
<sequence length="190" mass="22410">MLPEILLESELILAIKNKSARGAKILYDKYSHTLFYNINRIVKSRTVAEDILQQTFIKIWDSFHQYDQQKGRLYTWMINIARNLCFDELRKKHYQYLVLSDNMQSSASYFERNHHEIINTDLCDIGKFLNQLRKIDAKVMYLIYIKGYTHVEVAENLNIPLGTVKTRIANSIKLLKMYLQKDIAMLKLAS</sequence>
<dbReference type="PANTHER" id="PTHR43133:SF62">
    <property type="entry name" value="RNA POLYMERASE SIGMA FACTOR SIGZ"/>
    <property type="match status" value="1"/>
</dbReference>
<dbReference type="InterPro" id="IPR013249">
    <property type="entry name" value="RNA_pol_sigma70_r4_t2"/>
</dbReference>
<dbReference type="Gene3D" id="1.10.1740.10">
    <property type="match status" value="1"/>
</dbReference>
<gene>
    <name evidence="7" type="ORF">SAMN05216464_11826</name>
</gene>
<evidence type="ECO:0000259" key="5">
    <source>
        <dbReference type="Pfam" id="PF04542"/>
    </source>
</evidence>
<dbReference type="OrthoDB" id="9790423at2"/>
<dbReference type="InterPro" id="IPR007627">
    <property type="entry name" value="RNA_pol_sigma70_r2"/>
</dbReference>
<dbReference type="Pfam" id="PF08281">
    <property type="entry name" value="Sigma70_r4_2"/>
    <property type="match status" value="1"/>
</dbReference>
<keyword evidence="3" id="KW-0731">Sigma factor</keyword>
<dbReference type="PANTHER" id="PTHR43133">
    <property type="entry name" value="RNA POLYMERASE ECF-TYPE SIGMA FACTO"/>
    <property type="match status" value="1"/>
</dbReference>
<dbReference type="InterPro" id="IPR036388">
    <property type="entry name" value="WH-like_DNA-bd_sf"/>
</dbReference>
<dbReference type="RefSeq" id="WP_091155395.1">
    <property type="nucleotide sequence ID" value="NZ_FNAI01000018.1"/>
</dbReference>
<evidence type="ECO:0000313" key="7">
    <source>
        <dbReference type="EMBL" id="SDF44137.1"/>
    </source>
</evidence>
<keyword evidence="4" id="KW-0804">Transcription</keyword>
<dbReference type="GO" id="GO:0016987">
    <property type="term" value="F:sigma factor activity"/>
    <property type="evidence" value="ECO:0007669"/>
    <property type="project" value="UniProtKB-KW"/>
</dbReference>
<dbReference type="AlphaFoldDB" id="A0A1G7L3Q6"/>
<dbReference type="SUPFAM" id="SSF88946">
    <property type="entry name" value="Sigma2 domain of RNA polymerase sigma factors"/>
    <property type="match status" value="1"/>
</dbReference>
<dbReference type="InterPro" id="IPR039425">
    <property type="entry name" value="RNA_pol_sigma-70-like"/>
</dbReference>
<dbReference type="InterPro" id="IPR013324">
    <property type="entry name" value="RNA_pol_sigma_r3/r4-like"/>
</dbReference>
<dbReference type="Pfam" id="PF04542">
    <property type="entry name" value="Sigma70_r2"/>
    <property type="match status" value="1"/>
</dbReference>
<dbReference type="Proteomes" id="UP000199072">
    <property type="component" value="Unassembled WGS sequence"/>
</dbReference>
<accession>A0A1G7L3Q6</accession>
<keyword evidence="2" id="KW-0805">Transcription regulation</keyword>
<feature type="domain" description="RNA polymerase sigma-70 region 2" evidence="5">
    <location>
        <begin position="26"/>
        <end position="92"/>
    </location>
</feature>